<feature type="compositionally biased region" description="Low complexity" evidence="3">
    <location>
        <begin position="10"/>
        <end position="24"/>
    </location>
</feature>
<keyword evidence="2" id="KW-0833">Ubl conjugation pathway</keyword>
<evidence type="ECO:0000259" key="4">
    <source>
        <dbReference type="PROSITE" id="PS50235"/>
    </source>
</evidence>
<dbReference type="InterPro" id="IPR038765">
    <property type="entry name" value="Papain-like_cys_pep_sf"/>
</dbReference>
<dbReference type="Pfam" id="PF00443">
    <property type="entry name" value="UCH"/>
    <property type="match status" value="1"/>
</dbReference>
<dbReference type="PANTHER" id="PTHR24006">
    <property type="entry name" value="UBIQUITIN CARBOXYL-TERMINAL HYDROLASE"/>
    <property type="match status" value="1"/>
</dbReference>
<gene>
    <name evidence="5" type="ORF">V6N12_046744</name>
</gene>
<organism evidence="5 6">
    <name type="scientific">Hibiscus sabdariffa</name>
    <name type="common">roselle</name>
    <dbReference type="NCBI Taxonomy" id="183260"/>
    <lineage>
        <taxon>Eukaryota</taxon>
        <taxon>Viridiplantae</taxon>
        <taxon>Streptophyta</taxon>
        <taxon>Embryophyta</taxon>
        <taxon>Tracheophyta</taxon>
        <taxon>Spermatophyta</taxon>
        <taxon>Magnoliopsida</taxon>
        <taxon>eudicotyledons</taxon>
        <taxon>Gunneridae</taxon>
        <taxon>Pentapetalae</taxon>
        <taxon>rosids</taxon>
        <taxon>malvids</taxon>
        <taxon>Malvales</taxon>
        <taxon>Malvaceae</taxon>
        <taxon>Malvoideae</taxon>
        <taxon>Hibiscus</taxon>
    </lineage>
</organism>
<dbReference type="InterPro" id="IPR050164">
    <property type="entry name" value="Peptidase_C19"/>
</dbReference>
<evidence type="ECO:0000256" key="3">
    <source>
        <dbReference type="SAM" id="MobiDB-lite"/>
    </source>
</evidence>
<keyword evidence="2" id="KW-0378">Hydrolase</keyword>
<dbReference type="Gene3D" id="3.90.70.10">
    <property type="entry name" value="Cysteine proteinases"/>
    <property type="match status" value="1"/>
</dbReference>
<dbReference type="InterPro" id="IPR018200">
    <property type="entry name" value="USP_CS"/>
</dbReference>
<dbReference type="InterPro" id="IPR028889">
    <property type="entry name" value="USP"/>
</dbReference>
<dbReference type="Proteomes" id="UP001472677">
    <property type="component" value="Unassembled WGS sequence"/>
</dbReference>
<evidence type="ECO:0000256" key="2">
    <source>
        <dbReference type="RuleBase" id="RU366025"/>
    </source>
</evidence>
<evidence type="ECO:0000313" key="6">
    <source>
        <dbReference type="Proteomes" id="UP001472677"/>
    </source>
</evidence>
<dbReference type="PROSITE" id="PS50235">
    <property type="entry name" value="USP_3"/>
    <property type="match status" value="1"/>
</dbReference>
<name>A0ABR2ASY9_9ROSI</name>
<feature type="region of interest" description="Disordered" evidence="3">
    <location>
        <begin position="1"/>
        <end position="30"/>
    </location>
</feature>
<protein>
    <recommendedName>
        <fullName evidence="2">Ubiquitin carboxyl-terminal hydrolase</fullName>
        <ecNumber evidence="2">3.4.19.12</ecNumber>
    </recommendedName>
</protein>
<comment type="catalytic activity">
    <reaction evidence="2">
        <text>Thiol-dependent hydrolysis of ester, thioester, amide, peptide and isopeptide bonds formed by the C-terminal Gly of ubiquitin (a 76-residue protein attached to proteins as an intracellular targeting signal).</text>
        <dbReference type="EC" id="3.4.19.12"/>
    </reaction>
</comment>
<dbReference type="InterPro" id="IPR001394">
    <property type="entry name" value="Peptidase_C19_UCH"/>
</dbReference>
<sequence length="978" mass="109961">METQTYSTQILSSDDPSPSEPLISREGLDGFPQLPPFVADSLSGSSSVSPMAVDSIDLETMLGNFIEEETVEDPLFPEAATFTNSVFSFTEQPPSCSSIEFEPSQLPALVPYDSKKALSSQEDREDPWEWLSSNYNSHQFNVSLENEHSAWTPWRPNPWVPPKEAFRTEDEPTGVGSGLKNLGNTCFMNAVLQCFTHTVPFVLGLQSLNRHEKPCDRDINSFCLLCALHDHIELSVHSSGGVVSPSKFFDNLNYISSSFQRYQQEDAHEFFQCLLNRLEVCCSDLKLKDDCLSSPDVCLVKKVFGGRLVSRLCCCNCGHISCSYEPFNDLSLEIEDVDTLPIALESFTKVEKLDDLVAKFKCENCKQKVSVEKQLLLDQAPSVATFHLKRFKTKGTYVEKIDKHVVFPLELDLQPYTSVNQMSNEELKYQLYAVVKHSGFRPTSGHYVCYIRSSPDTWHNFNDSTVTSVEAEKVLSEEAYILFYARVGIPWFSIATEIQKPGSDPGISDPSPKSVLDNIVCSSSVLVENNTGYSADECKDVTDKTKIQFSCETQLKLEHDKPSVTSKWISGLLVSEPEFHAAKSVDFRDDSPINEASLPPGSINCSDNFDKSISAVSNLGGNKSNQGSIDKATSDSTFPWTPFSQCPDKCPRNSSGKKPVINRRAFSRSLLRQKRTKARRRAKRMQGRRGSPFIRNLSCGELFLSLFCLAVSKYSSSVPSHVWFALGKSSINAKQGDAKKSLSLSVFETKEMSVFGRGRRGKRKESKLGIDLSSPGSINLPKHVVIVMDGLQEFTTQLLEWVLQNICAPGYIVTLLGFMPWLNIPLYSKTRQDVWTVEFEHLSMRNDAKYVKLQAVLELCSRHRVTLQKETVMGYPLPSLIVERIISHRASWVVFDNDRYLRKNREYFAKKIPCNMVMMSEEGYMDMIKGRPMIDNGDNTPSESPASLVPTPLVICSEPLKRILEEQEHEKYVDDYVI</sequence>
<feature type="domain" description="USP" evidence="4">
    <location>
        <begin position="177"/>
        <end position="487"/>
    </location>
</feature>
<keyword evidence="6" id="KW-1185">Reference proteome</keyword>
<comment type="function">
    <text evidence="2">Recognizes and hydrolyzes the peptide bond at the C-terminal Gly of ubiquitin. Involved in the processing of poly-ubiquitin precursors as well as that of ubiquitinated proteins.</text>
</comment>
<dbReference type="EMBL" id="JBBPBM010000328">
    <property type="protein sequence ID" value="KAK8497158.1"/>
    <property type="molecule type" value="Genomic_DNA"/>
</dbReference>
<proteinExistence type="inferred from homology"/>
<accession>A0ABR2ASY9</accession>
<dbReference type="PROSITE" id="PS00973">
    <property type="entry name" value="USP_2"/>
    <property type="match status" value="1"/>
</dbReference>
<dbReference type="EC" id="3.4.19.12" evidence="2"/>
<comment type="similarity">
    <text evidence="1 2">Belongs to the peptidase C19 family.</text>
</comment>
<keyword evidence="2" id="KW-0788">Thiol protease</keyword>
<keyword evidence="2" id="KW-0645">Protease</keyword>
<dbReference type="PROSITE" id="PS00972">
    <property type="entry name" value="USP_1"/>
    <property type="match status" value="1"/>
</dbReference>
<reference evidence="5 6" key="1">
    <citation type="journal article" date="2024" name="G3 (Bethesda)">
        <title>Genome assembly of Hibiscus sabdariffa L. provides insights into metabolisms of medicinal natural products.</title>
        <authorList>
            <person name="Kim T."/>
        </authorList>
    </citation>
    <scope>NUCLEOTIDE SEQUENCE [LARGE SCALE GENOMIC DNA]</scope>
    <source>
        <strain evidence="5">TK-2024</strain>
        <tissue evidence="5">Old leaves</tissue>
    </source>
</reference>
<dbReference type="PANTHER" id="PTHR24006:SF747">
    <property type="entry name" value="UBIQUITIN CARBOXYL-TERMINAL HYDROLASE 20"/>
    <property type="match status" value="1"/>
</dbReference>
<evidence type="ECO:0000313" key="5">
    <source>
        <dbReference type="EMBL" id="KAK8497158.1"/>
    </source>
</evidence>
<comment type="caution">
    <text evidence="5">The sequence shown here is derived from an EMBL/GenBank/DDBJ whole genome shotgun (WGS) entry which is preliminary data.</text>
</comment>
<dbReference type="SUPFAM" id="SSF54001">
    <property type="entry name" value="Cysteine proteinases"/>
    <property type="match status" value="1"/>
</dbReference>
<evidence type="ECO:0000256" key="1">
    <source>
        <dbReference type="ARBA" id="ARBA00009085"/>
    </source>
</evidence>